<evidence type="ECO:0000256" key="1">
    <source>
        <dbReference type="ARBA" id="ARBA00000900"/>
    </source>
</evidence>
<evidence type="ECO:0000256" key="5">
    <source>
        <dbReference type="ARBA" id="ARBA00022771"/>
    </source>
</evidence>
<keyword evidence="7" id="KW-0862">Zinc</keyword>
<dbReference type="SUPFAM" id="SSF57850">
    <property type="entry name" value="RING/U-box"/>
    <property type="match status" value="1"/>
</dbReference>
<gene>
    <name evidence="10" type="ORF">LIER_06878</name>
</gene>
<dbReference type="SMART" id="SM00184">
    <property type="entry name" value="RING"/>
    <property type="match status" value="1"/>
</dbReference>
<dbReference type="InterPro" id="IPR001841">
    <property type="entry name" value="Znf_RING"/>
</dbReference>
<accession>A0AAV3P7J0</accession>
<name>A0AAV3P7J0_LITER</name>
<evidence type="ECO:0000313" key="10">
    <source>
        <dbReference type="EMBL" id="GAA0147092.1"/>
    </source>
</evidence>
<keyword evidence="5 8" id="KW-0863">Zinc-finger</keyword>
<dbReference type="Pfam" id="PF13639">
    <property type="entry name" value="zf-RING_2"/>
    <property type="match status" value="1"/>
</dbReference>
<dbReference type="EMBL" id="BAABME010001028">
    <property type="protein sequence ID" value="GAA0147092.1"/>
    <property type="molecule type" value="Genomic_DNA"/>
</dbReference>
<feature type="domain" description="RING-type" evidence="9">
    <location>
        <begin position="32"/>
        <end position="72"/>
    </location>
</feature>
<dbReference type="Gene3D" id="3.30.40.10">
    <property type="entry name" value="Zinc/RING finger domain, C3HC4 (zinc finger)"/>
    <property type="match status" value="1"/>
</dbReference>
<dbReference type="GO" id="GO:0008270">
    <property type="term" value="F:zinc ion binding"/>
    <property type="evidence" value="ECO:0007669"/>
    <property type="project" value="UniProtKB-KW"/>
</dbReference>
<proteinExistence type="predicted"/>
<dbReference type="PROSITE" id="PS50089">
    <property type="entry name" value="ZF_RING_2"/>
    <property type="match status" value="1"/>
</dbReference>
<comment type="caution">
    <text evidence="10">The sequence shown here is derived from an EMBL/GenBank/DDBJ whole genome shotgun (WGS) entry which is preliminary data.</text>
</comment>
<evidence type="ECO:0000256" key="4">
    <source>
        <dbReference type="ARBA" id="ARBA00022723"/>
    </source>
</evidence>
<dbReference type="PANTHER" id="PTHR46463:SF16">
    <property type="entry name" value="E3 UBIQUITIN-PROTEIN LIGASE RHF1A"/>
    <property type="match status" value="1"/>
</dbReference>
<organism evidence="10 11">
    <name type="scientific">Lithospermum erythrorhizon</name>
    <name type="common">Purple gromwell</name>
    <name type="synonym">Lithospermum officinale var. erythrorhizon</name>
    <dbReference type="NCBI Taxonomy" id="34254"/>
    <lineage>
        <taxon>Eukaryota</taxon>
        <taxon>Viridiplantae</taxon>
        <taxon>Streptophyta</taxon>
        <taxon>Embryophyta</taxon>
        <taxon>Tracheophyta</taxon>
        <taxon>Spermatophyta</taxon>
        <taxon>Magnoliopsida</taxon>
        <taxon>eudicotyledons</taxon>
        <taxon>Gunneridae</taxon>
        <taxon>Pentapetalae</taxon>
        <taxon>asterids</taxon>
        <taxon>lamiids</taxon>
        <taxon>Boraginales</taxon>
        <taxon>Boraginaceae</taxon>
        <taxon>Boraginoideae</taxon>
        <taxon>Lithospermeae</taxon>
        <taxon>Lithospermum</taxon>
    </lineage>
</organism>
<evidence type="ECO:0000256" key="8">
    <source>
        <dbReference type="PROSITE-ProRule" id="PRU00175"/>
    </source>
</evidence>
<evidence type="ECO:0000256" key="2">
    <source>
        <dbReference type="ARBA" id="ARBA00012483"/>
    </source>
</evidence>
<evidence type="ECO:0000256" key="6">
    <source>
        <dbReference type="ARBA" id="ARBA00022786"/>
    </source>
</evidence>
<comment type="catalytic activity">
    <reaction evidence="1">
        <text>S-ubiquitinyl-[E2 ubiquitin-conjugating enzyme]-L-cysteine + [acceptor protein]-L-lysine = [E2 ubiquitin-conjugating enzyme]-L-cysteine + N(6)-ubiquitinyl-[acceptor protein]-L-lysine.</text>
        <dbReference type="EC" id="2.3.2.27"/>
    </reaction>
</comment>
<evidence type="ECO:0000256" key="3">
    <source>
        <dbReference type="ARBA" id="ARBA00022679"/>
    </source>
</evidence>
<evidence type="ECO:0000259" key="9">
    <source>
        <dbReference type="PROSITE" id="PS50089"/>
    </source>
</evidence>
<evidence type="ECO:0000256" key="7">
    <source>
        <dbReference type="ARBA" id="ARBA00022833"/>
    </source>
</evidence>
<dbReference type="GO" id="GO:0061630">
    <property type="term" value="F:ubiquitin protein ligase activity"/>
    <property type="evidence" value="ECO:0007669"/>
    <property type="project" value="UniProtKB-EC"/>
</dbReference>
<reference evidence="10 11" key="1">
    <citation type="submission" date="2024-01" db="EMBL/GenBank/DDBJ databases">
        <title>The complete chloroplast genome sequence of Lithospermum erythrorhizon: insights into the phylogenetic relationship among Boraginaceae species and the maternal lineages of purple gromwells.</title>
        <authorList>
            <person name="Okada T."/>
            <person name="Watanabe K."/>
        </authorList>
    </citation>
    <scope>NUCLEOTIDE SEQUENCE [LARGE SCALE GENOMIC DNA]</scope>
</reference>
<dbReference type="AlphaFoldDB" id="A0AAV3P7J0"/>
<sequence>MSMAASSSSSGVQIVDDFILKELTTEEEYDACSICFEPFSDTDPSTVTGCKHEYHLHCILEWSQRSKECPICWQFLALKDPASQELLVAAGTERDSRLSGNVHQIHEVHEMPPEAPYRNDYDYEEEYYRRLYRDRYTSSPQSSSVTSADMSNMHQTSNLQGECPIIGDRYRVHISTSSGNVNIRDHLLKPSSPSIDGSRRSSSSELLAISNSIRSKIFAASTRCKESLSKGTSGFKEKLLARNTTVKELSREVQREMNAGIAGVAKMIERIDLSSKRSGASTLVSSCKVETSNMENKGKAVQDDTLARAPGQTIVLSTEMSSSDSSPLTSKNHF</sequence>
<dbReference type="InterPro" id="IPR013083">
    <property type="entry name" value="Znf_RING/FYVE/PHD"/>
</dbReference>
<keyword evidence="6" id="KW-0833">Ubl conjugation pathway</keyword>
<protein>
    <recommendedName>
        <fullName evidence="2">RING-type E3 ubiquitin transferase</fullName>
        <ecNumber evidence="2">2.3.2.27</ecNumber>
    </recommendedName>
</protein>
<dbReference type="Proteomes" id="UP001454036">
    <property type="component" value="Unassembled WGS sequence"/>
</dbReference>
<evidence type="ECO:0000313" key="11">
    <source>
        <dbReference type="Proteomes" id="UP001454036"/>
    </source>
</evidence>
<keyword evidence="3" id="KW-0808">Transferase</keyword>
<dbReference type="EC" id="2.3.2.27" evidence="2"/>
<keyword evidence="4" id="KW-0479">Metal-binding</keyword>
<dbReference type="PANTHER" id="PTHR46463">
    <property type="entry name" value="ZINC FINGER, RING/FYVE/PHD-TYPE"/>
    <property type="match status" value="1"/>
</dbReference>
<keyword evidence="11" id="KW-1185">Reference proteome</keyword>